<feature type="domain" description="DUF7702" evidence="2">
    <location>
        <begin position="2"/>
        <end position="245"/>
    </location>
</feature>
<name>A0A0C3G978_OIDMZ</name>
<keyword evidence="1" id="KW-0472">Membrane</keyword>
<feature type="transmembrane region" description="Helical" evidence="1">
    <location>
        <begin position="146"/>
        <end position="166"/>
    </location>
</feature>
<feature type="transmembrane region" description="Helical" evidence="1">
    <location>
        <begin position="6"/>
        <end position="25"/>
    </location>
</feature>
<evidence type="ECO:0000259" key="2">
    <source>
        <dbReference type="Pfam" id="PF24800"/>
    </source>
</evidence>
<sequence length="270" mass="29235">MLDSHGKLALAEVVIYVPVGLLCIFNNVRHGFQKAAGWIYLTIFAIIKIAASIMTIQIEQGKDANLATTAAILSSVALSPLLSATLSFMNVGLQDTHSFVRHVSTVLKPLHLLIIVGLALSVIGGINRTKTTQSALDDGAKEVQVAVIIFALVWIFLVIACLVYLSNLSSLRRYARKLVISVGLALPVIVVRVIYSLLNAVNLDTSKSGDHTGQYNPITGSWILYLALGLCPEVVVVSLYTLAGSFSSHNTKDKPDYHEMNPHAPQLDYN</sequence>
<dbReference type="InParanoid" id="A0A0C3G978"/>
<protein>
    <recommendedName>
        <fullName evidence="2">DUF7702 domain-containing protein</fullName>
    </recommendedName>
</protein>
<reference evidence="3 4" key="1">
    <citation type="submission" date="2014-04" db="EMBL/GenBank/DDBJ databases">
        <authorList>
            <consortium name="DOE Joint Genome Institute"/>
            <person name="Kuo A."/>
            <person name="Martino E."/>
            <person name="Perotto S."/>
            <person name="Kohler A."/>
            <person name="Nagy L.G."/>
            <person name="Floudas D."/>
            <person name="Copeland A."/>
            <person name="Barry K.W."/>
            <person name="Cichocki N."/>
            <person name="Veneault-Fourrey C."/>
            <person name="LaButti K."/>
            <person name="Lindquist E.A."/>
            <person name="Lipzen A."/>
            <person name="Lundell T."/>
            <person name="Morin E."/>
            <person name="Murat C."/>
            <person name="Sun H."/>
            <person name="Tunlid A."/>
            <person name="Henrissat B."/>
            <person name="Grigoriev I.V."/>
            <person name="Hibbett D.S."/>
            <person name="Martin F."/>
            <person name="Nordberg H.P."/>
            <person name="Cantor M.N."/>
            <person name="Hua S.X."/>
        </authorList>
    </citation>
    <scope>NUCLEOTIDE SEQUENCE [LARGE SCALE GENOMIC DNA]</scope>
    <source>
        <strain evidence="3 4">Zn</strain>
    </source>
</reference>
<feature type="transmembrane region" description="Helical" evidence="1">
    <location>
        <begin position="37"/>
        <end position="58"/>
    </location>
</feature>
<keyword evidence="1" id="KW-0812">Transmembrane</keyword>
<keyword evidence="4" id="KW-1185">Reference proteome</keyword>
<dbReference type="Proteomes" id="UP000054321">
    <property type="component" value="Unassembled WGS sequence"/>
</dbReference>
<keyword evidence="1" id="KW-1133">Transmembrane helix</keyword>
<feature type="transmembrane region" description="Helical" evidence="1">
    <location>
        <begin position="70"/>
        <end position="93"/>
    </location>
</feature>
<organism evidence="3 4">
    <name type="scientific">Oidiodendron maius (strain Zn)</name>
    <dbReference type="NCBI Taxonomy" id="913774"/>
    <lineage>
        <taxon>Eukaryota</taxon>
        <taxon>Fungi</taxon>
        <taxon>Dikarya</taxon>
        <taxon>Ascomycota</taxon>
        <taxon>Pezizomycotina</taxon>
        <taxon>Leotiomycetes</taxon>
        <taxon>Leotiomycetes incertae sedis</taxon>
        <taxon>Myxotrichaceae</taxon>
        <taxon>Oidiodendron</taxon>
    </lineage>
</organism>
<dbReference type="OrthoDB" id="2560628at2759"/>
<feature type="transmembrane region" description="Helical" evidence="1">
    <location>
        <begin position="105"/>
        <end position="126"/>
    </location>
</feature>
<dbReference type="AlphaFoldDB" id="A0A0C3G978"/>
<feature type="transmembrane region" description="Helical" evidence="1">
    <location>
        <begin position="178"/>
        <end position="198"/>
    </location>
</feature>
<proteinExistence type="predicted"/>
<reference evidence="4" key="2">
    <citation type="submission" date="2015-01" db="EMBL/GenBank/DDBJ databases">
        <title>Evolutionary Origins and Diversification of the Mycorrhizal Mutualists.</title>
        <authorList>
            <consortium name="DOE Joint Genome Institute"/>
            <consortium name="Mycorrhizal Genomics Consortium"/>
            <person name="Kohler A."/>
            <person name="Kuo A."/>
            <person name="Nagy L.G."/>
            <person name="Floudas D."/>
            <person name="Copeland A."/>
            <person name="Barry K.W."/>
            <person name="Cichocki N."/>
            <person name="Veneault-Fourrey C."/>
            <person name="LaButti K."/>
            <person name="Lindquist E.A."/>
            <person name="Lipzen A."/>
            <person name="Lundell T."/>
            <person name="Morin E."/>
            <person name="Murat C."/>
            <person name="Riley R."/>
            <person name="Ohm R."/>
            <person name="Sun H."/>
            <person name="Tunlid A."/>
            <person name="Henrissat B."/>
            <person name="Grigoriev I.V."/>
            <person name="Hibbett D.S."/>
            <person name="Martin F."/>
        </authorList>
    </citation>
    <scope>NUCLEOTIDE SEQUENCE [LARGE SCALE GENOMIC DNA]</scope>
    <source>
        <strain evidence="4">Zn</strain>
    </source>
</reference>
<evidence type="ECO:0000256" key="1">
    <source>
        <dbReference type="SAM" id="Phobius"/>
    </source>
</evidence>
<accession>A0A0C3G978</accession>
<dbReference type="PANTHER" id="PTHR42109:SF2">
    <property type="entry name" value="INTEGRAL MEMBRANE PROTEIN"/>
    <property type="match status" value="1"/>
</dbReference>
<dbReference type="InterPro" id="IPR056119">
    <property type="entry name" value="DUF7702"/>
</dbReference>
<dbReference type="PANTHER" id="PTHR42109">
    <property type="entry name" value="UNPLACED GENOMIC SCAFFOLD UM_SCAF_CONTIG_1.265, WHOLE GENOME SHOTGUN SEQUENCE"/>
    <property type="match status" value="1"/>
</dbReference>
<evidence type="ECO:0000313" key="4">
    <source>
        <dbReference type="Proteomes" id="UP000054321"/>
    </source>
</evidence>
<dbReference type="Pfam" id="PF24800">
    <property type="entry name" value="DUF7702"/>
    <property type="match status" value="1"/>
</dbReference>
<evidence type="ECO:0000313" key="3">
    <source>
        <dbReference type="EMBL" id="KIM92770.1"/>
    </source>
</evidence>
<gene>
    <name evidence="3" type="ORF">OIDMADRAFT_139056</name>
</gene>
<dbReference type="STRING" id="913774.A0A0C3G978"/>
<dbReference type="HOGENOM" id="CLU_064985_4_0_1"/>
<feature type="transmembrane region" description="Helical" evidence="1">
    <location>
        <begin position="222"/>
        <end position="243"/>
    </location>
</feature>
<dbReference type="EMBL" id="KN832906">
    <property type="protein sequence ID" value="KIM92770.1"/>
    <property type="molecule type" value="Genomic_DNA"/>
</dbReference>